<gene>
    <name evidence="2" type="ORF">PoB_002584700</name>
</gene>
<evidence type="ECO:0000313" key="2">
    <source>
        <dbReference type="EMBL" id="GFN99341.1"/>
    </source>
</evidence>
<accession>A0AAV3ZXD0</accession>
<organism evidence="2 3">
    <name type="scientific">Plakobranchus ocellatus</name>
    <dbReference type="NCBI Taxonomy" id="259542"/>
    <lineage>
        <taxon>Eukaryota</taxon>
        <taxon>Metazoa</taxon>
        <taxon>Spiralia</taxon>
        <taxon>Lophotrochozoa</taxon>
        <taxon>Mollusca</taxon>
        <taxon>Gastropoda</taxon>
        <taxon>Heterobranchia</taxon>
        <taxon>Euthyneura</taxon>
        <taxon>Panpulmonata</taxon>
        <taxon>Sacoglossa</taxon>
        <taxon>Placobranchoidea</taxon>
        <taxon>Plakobranchidae</taxon>
        <taxon>Plakobranchus</taxon>
    </lineage>
</organism>
<keyword evidence="3" id="KW-1185">Reference proteome</keyword>
<dbReference type="Proteomes" id="UP000735302">
    <property type="component" value="Unassembled WGS sequence"/>
</dbReference>
<feature type="compositionally biased region" description="Basic and acidic residues" evidence="1">
    <location>
        <begin position="61"/>
        <end position="89"/>
    </location>
</feature>
<sequence>MKRKRMLLSRDWVLCIASPPQSDLRLLSPPSGQGTGGGAKTHNRKVPADLRADSLATVPPKLREGEGEETKTKNMTPREKTTDRMKQRR</sequence>
<dbReference type="EMBL" id="BLXT01002992">
    <property type="protein sequence ID" value="GFN99341.1"/>
    <property type="molecule type" value="Genomic_DNA"/>
</dbReference>
<feature type="region of interest" description="Disordered" evidence="1">
    <location>
        <begin position="18"/>
        <end position="89"/>
    </location>
</feature>
<reference evidence="2 3" key="1">
    <citation type="journal article" date="2021" name="Elife">
        <title>Chloroplast acquisition without the gene transfer in kleptoplastic sea slugs, Plakobranchus ocellatus.</title>
        <authorList>
            <person name="Maeda T."/>
            <person name="Takahashi S."/>
            <person name="Yoshida T."/>
            <person name="Shimamura S."/>
            <person name="Takaki Y."/>
            <person name="Nagai Y."/>
            <person name="Toyoda A."/>
            <person name="Suzuki Y."/>
            <person name="Arimoto A."/>
            <person name="Ishii H."/>
            <person name="Satoh N."/>
            <person name="Nishiyama T."/>
            <person name="Hasebe M."/>
            <person name="Maruyama T."/>
            <person name="Minagawa J."/>
            <person name="Obokata J."/>
            <person name="Shigenobu S."/>
        </authorList>
    </citation>
    <scope>NUCLEOTIDE SEQUENCE [LARGE SCALE GENOMIC DNA]</scope>
</reference>
<dbReference type="AlphaFoldDB" id="A0AAV3ZXD0"/>
<protein>
    <submittedName>
        <fullName evidence="2">Uncharacterized protein</fullName>
    </submittedName>
</protein>
<comment type="caution">
    <text evidence="2">The sequence shown here is derived from an EMBL/GenBank/DDBJ whole genome shotgun (WGS) entry which is preliminary data.</text>
</comment>
<evidence type="ECO:0000313" key="3">
    <source>
        <dbReference type="Proteomes" id="UP000735302"/>
    </source>
</evidence>
<evidence type="ECO:0000256" key="1">
    <source>
        <dbReference type="SAM" id="MobiDB-lite"/>
    </source>
</evidence>
<name>A0AAV3ZXD0_9GAST</name>
<proteinExistence type="predicted"/>